<name>A0AB38EBD0_9PSED</name>
<comment type="caution">
    <text evidence="1">The sequence shown here is derived from an EMBL/GenBank/DDBJ whole genome shotgun (WGS) entry which is preliminary data.</text>
</comment>
<reference evidence="1 2" key="1">
    <citation type="submission" date="2017-11" db="EMBL/GenBank/DDBJ databases">
        <authorList>
            <person name="Blom J."/>
        </authorList>
    </citation>
    <scope>NUCLEOTIDE SEQUENCE [LARGE SCALE GENOMIC DNA]</scope>
    <source>
        <strain evidence="1">NCPPB 2254</strain>
    </source>
</reference>
<dbReference type="Proteomes" id="UP000237580">
    <property type="component" value="Unassembled WGS sequence"/>
</dbReference>
<dbReference type="EMBL" id="ODAM01000022">
    <property type="protein sequence ID" value="SOQ06211.1"/>
    <property type="molecule type" value="Genomic_DNA"/>
</dbReference>
<protein>
    <submittedName>
        <fullName evidence="1">Uncharacterized protein</fullName>
    </submittedName>
</protein>
<organism evidence="1 2">
    <name type="scientific">Pseudomonas syringae pv. persicae</name>
    <dbReference type="NCBI Taxonomy" id="237306"/>
    <lineage>
        <taxon>Bacteria</taxon>
        <taxon>Pseudomonadati</taxon>
        <taxon>Pseudomonadota</taxon>
        <taxon>Gammaproteobacteria</taxon>
        <taxon>Pseudomonadales</taxon>
        <taxon>Pseudomonadaceae</taxon>
        <taxon>Pseudomonas</taxon>
    </lineage>
</organism>
<evidence type="ECO:0000313" key="1">
    <source>
        <dbReference type="EMBL" id="SOQ06211.1"/>
    </source>
</evidence>
<proteinExistence type="predicted"/>
<evidence type="ECO:0000313" key="2">
    <source>
        <dbReference type="Proteomes" id="UP000237580"/>
    </source>
</evidence>
<dbReference type="AlphaFoldDB" id="A0AB38EBD0"/>
<sequence length="68" mass="7658">MISMVMPTSQSPLAEPSLRWMYGLSLTVKPRLRRICWNCCCLLSPRSMAYANAWTISPRLLMSAHSAA</sequence>
<gene>
    <name evidence="1" type="ORF">NCPPB2254_00730</name>
</gene>
<accession>A0AB38EBD0</accession>